<feature type="domain" description="Uracil-DNA glycosylase-like" evidence="11">
    <location>
        <begin position="340"/>
        <end position="500"/>
    </location>
</feature>
<dbReference type="GO" id="GO:0016779">
    <property type="term" value="F:nucleotidyltransferase activity"/>
    <property type="evidence" value="ECO:0007669"/>
    <property type="project" value="UniProtKB-KW"/>
</dbReference>
<dbReference type="EMBL" id="JAATJC010000001">
    <property type="protein sequence ID" value="NJC05228.1"/>
    <property type="molecule type" value="Genomic_DNA"/>
</dbReference>
<comment type="similarity">
    <text evidence="1">Belongs to the uracil-DNA glycosylase (UDG) superfamily. Type 4 (UDGa) family.</text>
</comment>
<dbReference type="PANTHER" id="PTHR33693:SF9">
    <property type="entry name" value="TYPE-4 URACIL-DNA GLYCOSYLASE"/>
    <property type="match status" value="1"/>
</dbReference>
<keyword evidence="4" id="KW-0479">Metal-binding</keyword>
<dbReference type="GO" id="GO:0051539">
    <property type="term" value="F:4 iron, 4 sulfur cluster binding"/>
    <property type="evidence" value="ECO:0007669"/>
    <property type="project" value="UniProtKB-KW"/>
</dbReference>
<evidence type="ECO:0000256" key="5">
    <source>
        <dbReference type="ARBA" id="ARBA00022763"/>
    </source>
</evidence>
<evidence type="ECO:0000256" key="1">
    <source>
        <dbReference type="ARBA" id="ARBA00006521"/>
    </source>
</evidence>
<keyword evidence="6" id="KW-0378">Hydrolase</keyword>
<evidence type="ECO:0000256" key="3">
    <source>
        <dbReference type="ARBA" id="ARBA00022485"/>
    </source>
</evidence>
<evidence type="ECO:0000259" key="11">
    <source>
        <dbReference type="SMART" id="SM00986"/>
    </source>
</evidence>
<dbReference type="InterPro" id="IPR023875">
    <property type="entry name" value="DNA_repair_put"/>
</dbReference>
<dbReference type="NCBIfam" id="TIGR03914">
    <property type="entry name" value="UDG_fam_dom"/>
    <property type="match status" value="1"/>
</dbReference>
<dbReference type="RefSeq" id="WP_168067945.1">
    <property type="nucleotide sequence ID" value="NZ_JAATJC010000001.1"/>
</dbReference>
<evidence type="ECO:0000313" key="12">
    <source>
        <dbReference type="EMBL" id="NJC05228.1"/>
    </source>
</evidence>
<protein>
    <recommendedName>
        <fullName evidence="2">Type-4 uracil-DNA glycosylase</fullName>
    </recommendedName>
</protein>
<organism evidence="12 13">
    <name type="scientific">Sphingomonas kaistensis</name>
    <dbReference type="NCBI Taxonomy" id="298708"/>
    <lineage>
        <taxon>Bacteria</taxon>
        <taxon>Pseudomonadati</taxon>
        <taxon>Pseudomonadota</taxon>
        <taxon>Alphaproteobacteria</taxon>
        <taxon>Sphingomonadales</taxon>
        <taxon>Sphingomonadaceae</taxon>
        <taxon>Sphingomonas</taxon>
    </lineage>
</organism>
<dbReference type="SMART" id="SM00987">
    <property type="entry name" value="UreE_C"/>
    <property type="match status" value="1"/>
</dbReference>
<name>A0A7X6BFU7_9SPHN</name>
<dbReference type="Gene3D" id="3.40.470.10">
    <property type="entry name" value="Uracil-DNA glycosylase-like domain"/>
    <property type="match status" value="1"/>
</dbReference>
<evidence type="ECO:0000256" key="8">
    <source>
        <dbReference type="ARBA" id="ARBA00023014"/>
    </source>
</evidence>
<evidence type="ECO:0000256" key="2">
    <source>
        <dbReference type="ARBA" id="ARBA00019403"/>
    </source>
</evidence>
<evidence type="ECO:0000256" key="7">
    <source>
        <dbReference type="ARBA" id="ARBA00023004"/>
    </source>
</evidence>
<keyword evidence="8" id="KW-0411">Iron-sulfur</keyword>
<dbReference type="AlphaFoldDB" id="A0A7X6BFU7"/>
<dbReference type="InterPro" id="IPR051536">
    <property type="entry name" value="UDG_Type-4/5"/>
</dbReference>
<proteinExistence type="inferred from homology"/>
<comment type="caution">
    <text evidence="12">The sequence shown here is derived from an EMBL/GenBank/DDBJ whole genome shotgun (WGS) entry which is preliminary data.</text>
</comment>
<feature type="region of interest" description="Disordered" evidence="10">
    <location>
        <begin position="216"/>
        <end position="236"/>
    </location>
</feature>
<dbReference type="NCBIfam" id="TIGR00758">
    <property type="entry name" value="UDG_fam4"/>
    <property type="match status" value="1"/>
</dbReference>
<evidence type="ECO:0000256" key="6">
    <source>
        <dbReference type="ARBA" id="ARBA00022801"/>
    </source>
</evidence>
<keyword evidence="9" id="KW-0234">DNA repair</keyword>
<dbReference type="NCBIfam" id="TIGR03915">
    <property type="entry name" value="SAM_7_link_chp"/>
    <property type="match status" value="1"/>
</dbReference>
<keyword evidence="12" id="KW-0548">Nucleotidyltransferase</keyword>
<dbReference type="Pfam" id="PF03167">
    <property type="entry name" value="UDG"/>
    <property type="match status" value="1"/>
</dbReference>
<accession>A0A7X6BFU7</accession>
<dbReference type="Pfam" id="PF13566">
    <property type="entry name" value="DUF4130"/>
    <property type="match status" value="1"/>
</dbReference>
<dbReference type="SMART" id="SM00986">
    <property type="entry name" value="UDG"/>
    <property type="match status" value="1"/>
</dbReference>
<dbReference type="SUPFAM" id="SSF52141">
    <property type="entry name" value="Uracil-DNA glycosylase-like"/>
    <property type="match status" value="1"/>
</dbReference>
<sequence length="510" mass="56985">MSDANGRFGNSADLFDSRLGPGGRAGVLLPDGPQIDPLKITLDQPDDFDGWRDAARELVMAGVPPMSVVWQVRGEDGELFGSEGAVPPPSGEPMFSVPKPFIDMAKAAICHSDPQRFALLYVLLWKLKANRRALDDRADPLVDRLEKLAKEVRRDAHKMHAFVRFREVAEEGDTRFVAFFEPDHHIARREAGFFVRRFSTMRWSILSPEVSIHWDPATDTLSEGPGASRSDAPDGDPLEETWRTYYSSIFNPARLKVKAMLKEMPKKYWHNMPETSLVAPLIAGARARELEMIERAQANLPQAEAPRPGGNIEGAWAALREEAKGCTRCDLHRCATQTVFGEGPLNPRIFFVGEQPGDQEDLAGRPFVGPAGQLFDAALEKVGIDRSTTYVTNAVKHFKFVLRGKQRIHSRPDTAEIDACRWWQEQERAIIRPPLTVALGATAARSLTGKTLTISKVRDAPLTLADGSECWVTVHPSFLLRIPEEARRREERARFVEDLERIRDRAAALA</sequence>
<reference evidence="12 13" key="1">
    <citation type="submission" date="2020-03" db="EMBL/GenBank/DDBJ databases">
        <title>Genomic Encyclopedia of Type Strains, Phase IV (KMG-IV): sequencing the most valuable type-strain genomes for metagenomic binning, comparative biology and taxonomic classification.</title>
        <authorList>
            <person name="Goeker M."/>
        </authorList>
    </citation>
    <scope>NUCLEOTIDE SEQUENCE [LARGE SCALE GENOMIC DNA]</scope>
    <source>
        <strain evidence="12 13">DSM 16846</strain>
    </source>
</reference>
<evidence type="ECO:0000256" key="9">
    <source>
        <dbReference type="ARBA" id="ARBA00023204"/>
    </source>
</evidence>
<evidence type="ECO:0000313" key="13">
    <source>
        <dbReference type="Proteomes" id="UP000558192"/>
    </source>
</evidence>
<dbReference type="CDD" id="cd10030">
    <property type="entry name" value="UDG-F4_TTUDGA_SPO1dp_like"/>
    <property type="match status" value="1"/>
</dbReference>
<dbReference type="InterPro" id="IPR025404">
    <property type="entry name" value="DUF4130"/>
</dbReference>
<keyword evidence="5" id="KW-0227">DNA damage</keyword>
<keyword evidence="3" id="KW-0004">4Fe-4S</keyword>
<keyword evidence="7" id="KW-0408">Iron</keyword>
<gene>
    <name evidence="12" type="ORF">GGQ97_001021</name>
</gene>
<dbReference type="PANTHER" id="PTHR33693">
    <property type="entry name" value="TYPE-5 URACIL-DNA GLYCOSYLASE"/>
    <property type="match status" value="1"/>
</dbReference>
<keyword evidence="12" id="KW-0808">Transferase</keyword>
<keyword evidence="13" id="KW-1185">Reference proteome</keyword>
<dbReference type="GO" id="GO:0006281">
    <property type="term" value="P:DNA repair"/>
    <property type="evidence" value="ECO:0007669"/>
    <property type="project" value="UniProtKB-KW"/>
</dbReference>
<dbReference type="InterPro" id="IPR036895">
    <property type="entry name" value="Uracil-DNA_glycosylase-like_sf"/>
</dbReference>
<dbReference type="Proteomes" id="UP000558192">
    <property type="component" value="Unassembled WGS sequence"/>
</dbReference>
<dbReference type="InterPro" id="IPR005122">
    <property type="entry name" value="Uracil-DNA_glycosylase-like"/>
</dbReference>
<evidence type="ECO:0000256" key="10">
    <source>
        <dbReference type="SAM" id="MobiDB-lite"/>
    </source>
</evidence>
<dbReference type="GO" id="GO:0097506">
    <property type="term" value="F:deaminated base DNA N-glycosylase activity"/>
    <property type="evidence" value="ECO:0007669"/>
    <property type="project" value="UniProtKB-ARBA"/>
</dbReference>
<evidence type="ECO:0000256" key="4">
    <source>
        <dbReference type="ARBA" id="ARBA00022723"/>
    </source>
</evidence>
<dbReference type="InterPro" id="IPR005273">
    <property type="entry name" value="Ura-DNA_glyco_family4"/>
</dbReference>
<dbReference type="GO" id="GO:0046872">
    <property type="term" value="F:metal ion binding"/>
    <property type="evidence" value="ECO:0007669"/>
    <property type="project" value="UniProtKB-KW"/>
</dbReference>